<evidence type="ECO:0000256" key="5">
    <source>
        <dbReference type="ARBA" id="ARBA00023125"/>
    </source>
</evidence>
<dbReference type="PANTHER" id="PTHR10492">
    <property type="match status" value="1"/>
</dbReference>
<dbReference type="CDD" id="cd04476">
    <property type="entry name" value="RPA1_DBD_C"/>
    <property type="match status" value="1"/>
</dbReference>
<dbReference type="EC" id="5.6.2.3" evidence="6"/>
<keyword evidence="2" id="KW-0479">Metal-binding</keyword>
<keyword evidence="6" id="KW-0547">Nucleotide-binding</keyword>
<evidence type="ECO:0000256" key="2">
    <source>
        <dbReference type="ARBA" id="ARBA00022723"/>
    </source>
</evidence>
<reference evidence="12" key="1">
    <citation type="journal article" date="2024" name="IScience">
        <title>Strigolactones Initiate the Formation of Haustorium-like Structures in Castilleja.</title>
        <authorList>
            <person name="Buerger M."/>
            <person name="Peterson D."/>
            <person name="Chory J."/>
        </authorList>
    </citation>
    <scope>NUCLEOTIDE SEQUENCE [LARGE SCALE GENOMIC DNA]</scope>
</reference>
<evidence type="ECO:0000256" key="7">
    <source>
        <dbReference type="SAM" id="MobiDB-lite"/>
    </source>
</evidence>
<dbReference type="Proteomes" id="UP001632038">
    <property type="component" value="Unassembled WGS sequence"/>
</dbReference>
<feature type="domain" description="DNA helicase Pif1-like 2B" evidence="10">
    <location>
        <begin position="734"/>
        <end position="780"/>
    </location>
</feature>
<dbReference type="PANTHER" id="PTHR10492:SF96">
    <property type="entry name" value="ATP-DEPENDENT DNA HELICASE"/>
    <property type="match status" value="1"/>
</dbReference>
<sequence>MHARQQLRSKSFPKKFECSSRFDKDGYVHYKRRDTPQRATKNGVAFDNRYVVPYNEHLCRHFNAHINVEHCGWSMMIKYLFKYISKGADRVRFCIIRSDEASSVDPQNANPVVNEIKNFLDGRYICPHEASWRILNFPIHECTPVVEVLAVHLKDMQNVTFKENLKLQAIVRNPSFGKTTLTEWMERNKLDPDGLDLTYVNYSSRYRWYRTGMCWIPRMRLRNPAIGLLAYVHPTSGELFYLRMLLCHQRGCKSFADIRTVSNVIHNTYRSACDALGLLGDDREWLTAFIESSSWATSSELRVLFVHMLLFCEVTQPLYFWENQWRCMGDDIRLRFATKISTPDFFVNDSEIQQSILFELEKMLNSGTPSKSQSDFGLPMPSTSFFASVGNRLLMEETCYDRNSLAADHSRSHLLLNSDQKQVYNCILSAYHTNSQILLFVYGHGGTGKTFLWRTIISFFRSVGKIVLAVAASGIASLLLPSGRTAHSRFKIPIDLTDQSTCHVKKGTHLAQLLRETLLIIWDEAPMSDRRCFECLDKTLRDINDDANHPFGGKTVLLGGDFRQTLPVKVKCTRSEIIDSTLPKSNLWQHFRIFKLRENMRLRSHSNSSESTDDASEFAAWLLSIGDGLVGEPDMNDPQNTCRIQIPPQYLIRATEKRLHALISFIYDDFILNNPSADNLSTRAIVCPTNDTSDDINKAVLGLTPGDCKVYTSYDVMVTHGGSHADTEALYPQEYLNQLTFPGIPPHELTLKINAPIILIRNINQTLGLCNGTRLIVSQLLPRIIEAQIITGTAIGTRVYIPRIKHTTTTQMACQRIRDITEQQMPLTIEIRVLRKWISKGKKEELCYQFVDIHGDGIEATAEVKHIDRRTYMATVDHRASLVIGQKAKFHPVTNPNIPTVYFNFATYETIKTRIKDAKLLTVGREVEITLWQEMRHLIADNVIPGHIVAITSTMVTEHNGLLQLESTYLTTTVINPDLPQTMDHVGRLRALPPMQVTETHDRKVTLLDLKLGKQQDIQGSKNFTCEAIIKEIHGERGWYYVLCSKCNSKLYPQRESGRLNFVCKDDDNITPNFRYSVNATIMDASGSADAIFFNDSMQAITNISCEDIVRKYADTTNPKAVPQLLRSAIGTPKLLHLSLKNDGKIVVSNVSEVASATSTQSIGKVAGTSTFTPTTPLPKSATSKRQLEDSPGP</sequence>
<comment type="cofactor">
    <cofactor evidence="6">
        <name>Mg(2+)</name>
        <dbReference type="ChEBI" id="CHEBI:18420"/>
    </cofactor>
</comment>
<feature type="domain" description="Replication factor A C-terminal" evidence="9">
    <location>
        <begin position="1024"/>
        <end position="1143"/>
    </location>
</feature>
<keyword evidence="3" id="KW-0863">Zinc-finger</keyword>
<evidence type="ECO:0000259" key="8">
    <source>
        <dbReference type="Pfam" id="PF05970"/>
    </source>
</evidence>
<proteinExistence type="inferred from homology"/>
<comment type="caution">
    <text evidence="11">The sequence shown here is derived from an EMBL/GenBank/DDBJ whole genome shotgun (WGS) entry which is preliminary data.</text>
</comment>
<organism evidence="11 12">
    <name type="scientific">Castilleja foliolosa</name>
    <dbReference type="NCBI Taxonomy" id="1961234"/>
    <lineage>
        <taxon>Eukaryota</taxon>
        <taxon>Viridiplantae</taxon>
        <taxon>Streptophyta</taxon>
        <taxon>Embryophyta</taxon>
        <taxon>Tracheophyta</taxon>
        <taxon>Spermatophyta</taxon>
        <taxon>Magnoliopsida</taxon>
        <taxon>eudicotyledons</taxon>
        <taxon>Gunneridae</taxon>
        <taxon>Pentapetalae</taxon>
        <taxon>asterids</taxon>
        <taxon>lamiids</taxon>
        <taxon>Lamiales</taxon>
        <taxon>Orobanchaceae</taxon>
        <taxon>Pedicularideae</taxon>
        <taxon>Castillejinae</taxon>
        <taxon>Castilleja</taxon>
    </lineage>
</organism>
<dbReference type="GO" id="GO:0016787">
    <property type="term" value="F:hydrolase activity"/>
    <property type="evidence" value="ECO:0007669"/>
    <property type="project" value="UniProtKB-KW"/>
</dbReference>
<dbReference type="GO" id="GO:0008270">
    <property type="term" value="F:zinc ion binding"/>
    <property type="evidence" value="ECO:0007669"/>
    <property type="project" value="UniProtKB-KW"/>
</dbReference>
<evidence type="ECO:0000259" key="10">
    <source>
        <dbReference type="Pfam" id="PF21530"/>
    </source>
</evidence>
<keyword evidence="6" id="KW-0233">DNA recombination</keyword>
<evidence type="ECO:0000256" key="1">
    <source>
        <dbReference type="ARBA" id="ARBA00005690"/>
    </source>
</evidence>
<evidence type="ECO:0000256" key="4">
    <source>
        <dbReference type="ARBA" id="ARBA00022833"/>
    </source>
</evidence>
<dbReference type="Pfam" id="PF21530">
    <property type="entry name" value="Pif1_2B_dom"/>
    <property type="match status" value="1"/>
</dbReference>
<feature type="domain" description="DNA helicase Pif1-like DEAD-box helicase" evidence="8">
    <location>
        <begin position="416"/>
        <end position="632"/>
    </location>
</feature>
<dbReference type="AlphaFoldDB" id="A0ABD3CVI6"/>
<dbReference type="SUPFAM" id="SSF52540">
    <property type="entry name" value="P-loop containing nucleoside triphosphate hydrolases"/>
    <property type="match status" value="2"/>
</dbReference>
<comment type="catalytic activity">
    <reaction evidence="6">
        <text>ATP + H2O = ADP + phosphate + H(+)</text>
        <dbReference type="Rhea" id="RHEA:13065"/>
        <dbReference type="ChEBI" id="CHEBI:15377"/>
        <dbReference type="ChEBI" id="CHEBI:15378"/>
        <dbReference type="ChEBI" id="CHEBI:30616"/>
        <dbReference type="ChEBI" id="CHEBI:43474"/>
        <dbReference type="ChEBI" id="CHEBI:456216"/>
        <dbReference type="EC" id="5.6.2.3"/>
    </reaction>
</comment>
<dbReference type="Gene3D" id="2.40.50.140">
    <property type="entry name" value="Nucleic acid-binding proteins"/>
    <property type="match status" value="2"/>
</dbReference>
<dbReference type="InterPro" id="IPR047192">
    <property type="entry name" value="Euk_RPA1_DBD_C"/>
</dbReference>
<dbReference type="SUPFAM" id="SSF50249">
    <property type="entry name" value="Nucleic acid-binding proteins"/>
    <property type="match status" value="1"/>
</dbReference>
<keyword evidence="6" id="KW-0227">DNA damage</keyword>
<keyword evidence="6" id="KW-0067">ATP-binding</keyword>
<keyword evidence="6" id="KW-0378">Hydrolase</keyword>
<keyword evidence="12" id="KW-1185">Reference proteome</keyword>
<dbReference type="InterPro" id="IPR027417">
    <property type="entry name" value="P-loop_NTPase"/>
</dbReference>
<comment type="similarity">
    <text evidence="6">Belongs to the helicase family.</text>
</comment>
<keyword evidence="6" id="KW-0347">Helicase</keyword>
<dbReference type="InterPro" id="IPR010285">
    <property type="entry name" value="DNA_helicase_pif1-like_DEAD"/>
</dbReference>
<keyword evidence="4" id="KW-0862">Zinc</keyword>
<dbReference type="InterPro" id="IPR049163">
    <property type="entry name" value="Pif1-like_2B_dom"/>
</dbReference>
<protein>
    <recommendedName>
        <fullName evidence="6">ATP-dependent DNA helicase</fullName>
        <ecNumber evidence="6">5.6.2.3</ecNumber>
    </recommendedName>
</protein>
<evidence type="ECO:0000313" key="11">
    <source>
        <dbReference type="EMBL" id="KAL3634028.1"/>
    </source>
</evidence>
<dbReference type="GO" id="GO:0003677">
    <property type="term" value="F:DNA binding"/>
    <property type="evidence" value="ECO:0007669"/>
    <property type="project" value="UniProtKB-KW"/>
</dbReference>
<evidence type="ECO:0000256" key="6">
    <source>
        <dbReference type="RuleBase" id="RU363044"/>
    </source>
</evidence>
<dbReference type="GO" id="GO:0043139">
    <property type="term" value="F:5'-3' DNA helicase activity"/>
    <property type="evidence" value="ECO:0007669"/>
    <property type="project" value="UniProtKB-EC"/>
</dbReference>
<dbReference type="GO" id="GO:0005524">
    <property type="term" value="F:ATP binding"/>
    <property type="evidence" value="ECO:0007669"/>
    <property type="project" value="UniProtKB-KW"/>
</dbReference>
<name>A0ABD3CVI6_9LAMI</name>
<gene>
    <name evidence="11" type="ORF">CASFOL_021082</name>
</gene>
<keyword evidence="5" id="KW-0238">DNA-binding</keyword>
<feature type="region of interest" description="Disordered" evidence="7">
    <location>
        <begin position="1167"/>
        <end position="1194"/>
    </location>
</feature>
<accession>A0ABD3CVI6</accession>
<keyword evidence="6" id="KW-0234">DNA repair</keyword>
<dbReference type="GO" id="GO:0006310">
    <property type="term" value="P:DNA recombination"/>
    <property type="evidence" value="ECO:0007669"/>
    <property type="project" value="UniProtKB-KW"/>
</dbReference>
<evidence type="ECO:0000259" key="9">
    <source>
        <dbReference type="Pfam" id="PF08646"/>
    </source>
</evidence>
<dbReference type="InterPro" id="IPR013955">
    <property type="entry name" value="Rep_factor-A_C"/>
</dbReference>
<dbReference type="Gene3D" id="3.40.50.300">
    <property type="entry name" value="P-loop containing nucleotide triphosphate hydrolases"/>
    <property type="match status" value="1"/>
</dbReference>
<dbReference type="InterPro" id="IPR012340">
    <property type="entry name" value="NA-bd_OB-fold"/>
</dbReference>
<comment type="similarity">
    <text evidence="1">Belongs to the replication factor A protein 1 family.</text>
</comment>
<dbReference type="Pfam" id="PF05970">
    <property type="entry name" value="PIF1"/>
    <property type="match status" value="1"/>
</dbReference>
<dbReference type="EMBL" id="JAVIJP010000028">
    <property type="protein sequence ID" value="KAL3634028.1"/>
    <property type="molecule type" value="Genomic_DNA"/>
</dbReference>
<dbReference type="GO" id="GO:0006281">
    <property type="term" value="P:DNA repair"/>
    <property type="evidence" value="ECO:0007669"/>
    <property type="project" value="UniProtKB-KW"/>
</dbReference>
<evidence type="ECO:0000256" key="3">
    <source>
        <dbReference type="ARBA" id="ARBA00022771"/>
    </source>
</evidence>
<dbReference type="Pfam" id="PF08646">
    <property type="entry name" value="Rep_fac-A_C"/>
    <property type="match status" value="1"/>
</dbReference>
<evidence type="ECO:0000313" key="12">
    <source>
        <dbReference type="Proteomes" id="UP001632038"/>
    </source>
</evidence>